<protein>
    <submittedName>
        <fullName evidence="1">Uncharacterized protein</fullName>
    </submittedName>
</protein>
<proteinExistence type="predicted"/>
<organism evidence="1 2">
    <name type="scientific">Caerostris extrusa</name>
    <name type="common">Bark spider</name>
    <name type="synonym">Caerostris bankana</name>
    <dbReference type="NCBI Taxonomy" id="172846"/>
    <lineage>
        <taxon>Eukaryota</taxon>
        <taxon>Metazoa</taxon>
        <taxon>Ecdysozoa</taxon>
        <taxon>Arthropoda</taxon>
        <taxon>Chelicerata</taxon>
        <taxon>Arachnida</taxon>
        <taxon>Araneae</taxon>
        <taxon>Araneomorphae</taxon>
        <taxon>Entelegynae</taxon>
        <taxon>Araneoidea</taxon>
        <taxon>Araneidae</taxon>
        <taxon>Caerostris</taxon>
    </lineage>
</organism>
<dbReference type="AlphaFoldDB" id="A0AAV4PTZ9"/>
<evidence type="ECO:0000313" key="1">
    <source>
        <dbReference type="EMBL" id="GIX98682.1"/>
    </source>
</evidence>
<gene>
    <name evidence="1" type="ORF">CEXT_296781</name>
</gene>
<keyword evidence="2" id="KW-1185">Reference proteome</keyword>
<dbReference type="Proteomes" id="UP001054945">
    <property type="component" value="Unassembled WGS sequence"/>
</dbReference>
<accession>A0AAV4PTZ9</accession>
<comment type="caution">
    <text evidence="1">The sequence shown here is derived from an EMBL/GenBank/DDBJ whole genome shotgun (WGS) entry which is preliminary data.</text>
</comment>
<name>A0AAV4PTZ9_CAEEX</name>
<dbReference type="EMBL" id="BPLR01004947">
    <property type="protein sequence ID" value="GIX98682.1"/>
    <property type="molecule type" value="Genomic_DNA"/>
</dbReference>
<reference evidence="1 2" key="1">
    <citation type="submission" date="2021-06" db="EMBL/GenBank/DDBJ databases">
        <title>Caerostris extrusa draft genome.</title>
        <authorList>
            <person name="Kono N."/>
            <person name="Arakawa K."/>
        </authorList>
    </citation>
    <scope>NUCLEOTIDE SEQUENCE [LARGE SCALE GENOMIC DNA]</scope>
</reference>
<sequence length="81" mass="9401">MKFNPTTNYNYVTTVVIDKFPSILRTTEINYAGQDEPHPLYTPQIISTDYQLFPRPPCSPKLLPKRERIPPPFNTAVEIHK</sequence>
<evidence type="ECO:0000313" key="2">
    <source>
        <dbReference type="Proteomes" id="UP001054945"/>
    </source>
</evidence>